<keyword evidence="8" id="KW-0812">Transmembrane</keyword>
<gene>
    <name evidence="10" type="ORF">SAMN04487910_1447</name>
</gene>
<evidence type="ECO:0000256" key="8">
    <source>
        <dbReference type="SAM" id="Phobius"/>
    </source>
</evidence>
<dbReference type="InterPro" id="IPR036890">
    <property type="entry name" value="HATPase_C_sf"/>
</dbReference>
<comment type="catalytic activity">
    <reaction evidence="1">
        <text>ATP + protein L-histidine = ADP + protein N-phospho-L-histidine.</text>
        <dbReference type="EC" id="2.7.13.3"/>
    </reaction>
</comment>
<protein>
    <recommendedName>
        <fullName evidence="2">histidine kinase</fullName>
        <ecNumber evidence="2">2.7.13.3</ecNumber>
    </recommendedName>
</protein>
<dbReference type="RefSeq" id="WP_091407039.1">
    <property type="nucleotide sequence ID" value="NZ_FOAB01000002.1"/>
</dbReference>
<keyword evidence="3" id="KW-0808">Transferase</keyword>
<dbReference type="STRING" id="1038014.SAMN04487910_1447"/>
<keyword evidence="4" id="KW-0547">Nucleotide-binding</keyword>
<dbReference type="InterPro" id="IPR003594">
    <property type="entry name" value="HATPase_dom"/>
</dbReference>
<sequence length="404" mass="45531">MNFSDERNLASYFIIFAVLVITGLVLWNTSLFLQRLKKDENIKMQVWAQSFKALSSSGIDGTSDLSLDEYLELSNLINRTNTTIPTIITNSEGDFIKSPSGEINIASTTLNLPDNTTEEDLVDYLERMKSENEPIVLDLKGTVQYVYYGNSSILNKLKYYPIAIALIIFLLIGVIYFFFTTSKASEQNKLWAGMAKETAHQIGTPLSSLVGWNEILKVENVNPEYIVEIEKDISRLKVITERFSKIGSIPKLEEVDIVQETSEAYTYLQSRSSKLINFSINLLEEPIPVHLNSQLYSWTIENLVKNAIDAMRGKGDLNVDLSQDTKRVFIRITDTGKGIPKSKFTKIFEPGYTSKTRGWGLGLSLAKRIIEDYHSGKIRVLRSEIGKGTTFQITLIKSDTSSIT</sequence>
<reference evidence="10 11" key="1">
    <citation type="submission" date="2016-10" db="EMBL/GenBank/DDBJ databases">
        <authorList>
            <person name="de Groot N.N."/>
        </authorList>
    </citation>
    <scope>NUCLEOTIDE SEQUENCE [LARGE SCALE GENOMIC DNA]</scope>
    <source>
        <strain evidence="10 11">DSM 25232</strain>
    </source>
</reference>
<dbReference type="OrthoDB" id="9815750at2"/>
<keyword evidence="11" id="KW-1185">Reference proteome</keyword>
<dbReference type="EC" id="2.7.13.3" evidence="2"/>
<dbReference type="Gene3D" id="3.30.565.10">
    <property type="entry name" value="Histidine kinase-like ATPase, C-terminal domain"/>
    <property type="match status" value="1"/>
</dbReference>
<dbReference type="InterPro" id="IPR005467">
    <property type="entry name" value="His_kinase_dom"/>
</dbReference>
<keyword evidence="7" id="KW-0902">Two-component regulatory system</keyword>
<accession>A0A1H7KWK4</accession>
<evidence type="ECO:0000256" key="5">
    <source>
        <dbReference type="ARBA" id="ARBA00022777"/>
    </source>
</evidence>
<dbReference type="AlphaFoldDB" id="A0A1H7KWK4"/>
<dbReference type="SUPFAM" id="SSF55874">
    <property type="entry name" value="ATPase domain of HSP90 chaperone/DNA topoisomerase II/histidine kinase"/>
    <property type="match status" value="1"/>
</dbReference>
<dbReference type="InterPro" id="IPR004358">
    <property type="entry name" value="Sig_transdc_His_kin-like_C"/>
</dbReference>
<dbReference type="Pfam" id="PF02518">
    <property type="entry name" value="HATPase_c"/>
    <property type="match status" value="1"/>
</dbReference>
<name>A0A1H7KWK4_AQUAM</name>
<evidence type="ECO:0000256" key="2">
    <source>
        <dbReference type="ARBA" id="ARBA00012438"/>
    </source>
</evidence>
<evidence type="ECO:0000313" key="11">
    <source>
        <dbReference type="Proteomes" id="UP000198521"/>
    </source>
</evidence>
<feature type="domain" description="Histidine kinase" evidence="9">
    <location>
        <begin position="197"/>
        <end position="399"/>
    </location>
</feature>
<feature type="transmembrane region" description="Helical" evidence="8">
    <location>
        <begin position="159"/>
        <end position="179"/>
    </location>
</feature>
<evidence type="ECO:0000256" key="6">
    <source>
        <dbReference type="ARBA" id="ARBA00022840"/>
    </source>
</evidence>
<keyword evidence="8" id="KW-0472">Membrane</keyword>
<keyword evidence="8" id="KW-1133">Transmembrane helix</keyword>
<dbReference type="GO" id="GO:0000160">
    <property type="term" value="P:phosphorelay signal transduction system"/>
    <property type="evidence" value="ECO:0007669"/>
    <property type="project" value="UniProtKB-KW"/>
</dbReference>
<dbReference type="EMBL" id="FOAB01000002">
    <property type="protein sequence ID" value="SEK90924.1"/>
    <property type="molecule type" value="Genomic_DNA"/>
</dbReference>
<dbReference type="PANTHER" id="PTHR43065:SF46">
    <property type="entry name" value="C4-DICARBOXYLATE TRANSPORT SENSOR PROTEIN DCTB"/>
    <property type="match status" value="1"/>
</dbReference>
<dbReference type="GO" id="GO:0004673">
    <property type="term" value="F:protein histidine kinase activity"/>
    <property type="evidence" value="ECO:0007669"/>
    <property type="project" value="UniProtKB-EC"/>
</dbReference>
<dbReference type="SMART" id="SM00387">
    <property type="entry name" value="HATPase_c"/>
    <property type="match status" value="1"/>
</dbReference>
<evidence type="ECO:0000256" key="4">
    <source>
        <dbReference type="ARBA" id="ARBA00022741"/>
    </source>
</evidence>
<dbReference type="PROSITE" id="PS50109">
    <property type="entry name" value="HIS_KIN"/>
    <property type="match status" value="1"/>
</dbReference>
<dbReference type="Proteomes" id="UP000198521">
    <property type="component" value="Unassembled WGS sequence"/>
</dbReference>
<dbReference type="PRINTS" id="PR00344">
    <property type="entry name" value="BCTRLSENSOR"/>
</dbReference>
<keyword evidence="6" id="KW-0067">ATP-binding</keyword>
<dbReference type="PANTHER" id="PTHR43065">
    <property type="entry name" value="SENSOR HISTIDINE KINASE"/>
    <property type="match status" value="1"/>
</dbReference>
<proteinExistence type="predicted"/>
<evidence type="ECO:0000256" key="3">
    <source>
        <dbReference type="ARBA" id="ARBA00022679"/>
    </source>
</evidence>
<feature type="transmembrane region" description="Helical" evidence="8">
    <location>
        <begin position="12"/>
        <end position="33"/>
    </location>
</feature>
<evidence type="ECO:0000259" key="9">
    <source>
        <dbReference type="PROSITE" id="PS50109"/>
    </source>
</evidence>
<evidence type="ECO:0000256" key="1">
    <source>
        <dbReference type="ARBA" id="ARBA00000085"/>
    </source>
</evidence>
<evidence type="ECO:0000256" key="7">
    <source>
        <dbReference type="ARBA" id="ARBA00023012"/>
    </source>
</evidence>
<keyword evidence="5" id="KW-0418">Kinase</keyword>
<organism evidence="10 11">
    <name type="scientific">Aquimarina amphilecti</name>
    <dbReference type="NCBI Taxonomy" id="1038014"/>
    <lineage>
        <taxon>Bacteria</taxon>
        <taxon>Pseudomonadati</taxon>
        <taxon>Bacteroidota</taxon>
        <taxon>Flavobacteriia</taxon>
        <taxon>Flavobacteriales</taxon>
        <taxon>Flavobacteriaceae</taxon>
        <taxon>Aquimarina</taxon>
    </lineage>
</organism>
<dbReference type="GO" id="GO:0005524">
    <property type="term" value="F:ATP binding"/>
    <property type="evidence" value="ECO:0007669"/>
    <property type="project" value="UniProtKB-KW"/>
</dbReference>
<evidence type="ECO:0000313" key="10">
    <source>
        <dbReference type="EMBL" id="SEK90924.1"/>
    </source>
</evidence>